<protein>
    <recommendedName>
        <fullName evidence="5">Peptidase A1 domain-containing protein</fullName>
    </recommendedName>
</protein>
<dbReference type="EMBL" id="MTKT01005527">
    <property type="protein sequence ID" value="OWM66823.1"/>
    <property type="molecule type" value="Genomic_DNA"/>
</dbReference>
<reference evidence="7" key="1">
    <citation type="journal article" date="2017" name="Plant J.">
        <title>The pomegranate (Punica granatum L.) genome and the genomics of punicalagin biosynthesis.</title>
        <authorList>
            <person name="Qin G."/>
            <person name="Xu C."/>
            <person name="Ming R."/>
            <person name="Tang H."/>
            <person name="Guyot R."/>
            <person name="Kramer E.M."/>
            <person name="Hu Y."/>
            <person name="Yi X."/>
            <person name="Qi Y."/>
            <person name="Xu X."/>
            <person name="Gao Z."/>
            <person name="Pan H."/>
            <person name="Jian J."/>
            <person name="Tian Y."/>
            <person name="Yue Z."/>
            <person name="Xu Y."/>
        </authorList>
    </citation>
    <scope>NUCLEOTIDE SEQUENCE [LARGE SCALE GENOMIC DNA]</scope>
    <source>
        <strain evidence="7">cv. Dabenzi</strain>
    </source>
</reference>
<comment type="caution">
    <text evidence="6">The sequence shown here is derived from an EMBL/GenBank/DDBJ whole genome shotgun (WGS) entry which is preliminary data.</text>
</comment>
<dbReference type="Proteomes" id="UP000197138">
    <property type="component" value="Unassembled WGS sequence"/>
</dbReference>
<comment type="subcellular location">
    <subcellularLocation>
        <location evidence="1">Secreted</location>
        <location evidence="1">Extracellular space</location>
    </subcellularLocation>
</comment>
<gene>
    <name evidence="6" type="ORF">CDL15_Pgr002618</name>
</gene>
<name>A0A218W2P8_PUNGR</name>
<dbReference type="Pfam" id="PF14541">
    <property type="entry name" value="TAXi_C"/>
    <property type="match status" value="1"/>
</dbReference>
<dbReference type="GO" id="GO:0006508">
    <property type="term" value="P:proteolysis"/>
    <property type="evidence" value="ECO:0007669"/>
    <property type="project" value="InterPro"/>
</dbReference>
<dbReference type="AlphaFoldDB" id="A0A218W2P8"/>
<dbReference type="PANTHER" id="PTHR47965">
    <property type="entry name" value="ASPARTYL PROTEASE-RELATED"/>
    <property type="match status" value="1"/>
</dbReference>
<evidence type="ECO:0000256" key="1">
    <source>
        <dbReference type="ARBA" id="ARBA00004239"/>
    </source>
</evidence>
<dbReference type="PANTHER" id="PTHR47965:SF22">
    <property type="entry name" value="EUKARYOTIC ASPARTYL PROTEASE FAMILY PROTEIN"/>
    <property type="match status" value="1"/>
</dbReference>
<dbReference type="FunFam" id="2.40.70.10:FF:000041">
    <property type="entry name" value="Basic 7S globulin"/>
    <property type="match status" value="1"/>
</dbReference>
<evidence type="ECO:0000313" key="7">
    <source>
        <dbReference type="Proteomes" id="UP000197138"/>
    </source>
</evidence>
<evidence type="ECO:0000256" key="4">
    <source>
        <dbReference type="ARBA" id="ARBA00022729"/>
    </source>
</evidence>
<dbReference type="SUPFAM" id="SSF50630">
    <property type="entry name" value="Acid proteases"/>
    <property type="match status" value="1"/>
</dbReference>
<dbReference type="InterPro" id="IPR032861">
    <property type="entry name" value="TAXi_N"/>
</dbReference>
<accession>A0A218W2P8</accession>
<evidence type="ECO:0000256" key="3">
    <source>
        <dbReference type="ARBA" id="ARBA00022525"/>
    </source>
</evidence>
<dbReference type="PROSITE" id="PS51767">
    <property type="entry name" value="PEPTIDASE_A1"/>
    <property type="match status" value="1"/>
</dbReference>
<keyword evidence="3" id="KW-0964">Secreted</keyword>
<comment type="similarity">
    <text evidence="2">Belongs to the peptidase A1 family.</text>
</comment>
<feature type="domain" description="Peptidase A1" evidence="5">
    <location>
        <begin position="1"/>
        <end position="242"/>
    </location>
</feature>
<dbReference type="InterPro" id="IPR033121">
    <property type="entry name" value="PEPTIDASE_A1"/>
</dbReference>
<dbReference type="Pfam" id="PF14543">
    <property type="entry name" value="TAXi_N"/>
    <property type="match status" value="1"/>
</dbReference>
<keyword evidence="4" id="KW-0732">Signal</keyword>
<evidence type="ECO:0000259" key="5">
    <source>
        <dbReference type="PROSITE" id="PS51767"/>
    </source>
</evidence>
<dbReference type="GO" id="GO:0004190">
    <property type="term" value="F:aspartic-type endopeptidase activity"/>
    <property type="evidence" value="ECO:0007669"/>
    <property type="project" value="InterPro"/>
</dbReference>
<dbReference type="InterPro" id="IPR021109">
    <property type="entry name" value="Peptidase_aspartic_dom_sf"/>
</dbReference>
<sequence>MAGLGRTKIAFPSQLSSAFNFSREFVICFPSSTNSTGGIFFGEGPFNFLPSINSSVSLVYTPLLNNPVSTALAYTSGEPSYEYFIDVNAIYVEDTLVRLNSTLLTIDHSGNGGIKISTVNPYTTLETSIYKAITKEFISRMAAVNVPRVKSVKPFDVCFSSKNVERTSIGPEAPYIYLTRQNKQPVLSILGSNSLVQVNDGTLCFGFIDGGVNPRTSIVIGAYQLQDNLVHFDLAKSRIGFGGTLLSVGSSCSDFNITSSLS</sequence>
<dbReference type="GO" id="GO:0005576">
    <property type="term" value="C:extracellular region"/>
    <property type="evidence" value="ECO:0007669"/>
    <property type="project" value="UniProtKB-SubCell"/>
</dbReference>
<evidence type="ECO:0000313" key="6">
    <source>
        <dbReference type="EMBL" id="OWM66823.1"/>
    </source>
</evidence>
<dbReference type="InterPro" id="IPR001461">
    <property type="entry name" value="Aspartic_peptidase_A1"/>
</dbReference>
<dbReference type="Gene3D" id="2.40.70.10">
    <property type="entry name" value="Acid Proteases"/>
    <property type="match status" value="2"/>
</dbReference>
<evidence type="ECO:0000256" key="2">
    <source>
        <dbReference type="ARBA" id="ARBA00007447"/>
    </source>
</evidence>
<proteinExistence type="inferred from homology"/>
<dbReference type="InterPro" id="IPR032799">
    <property type="entry name" value="TAXi_C"/>
</dbReference>
<organism evidence="6 7">
    <name type="scientific">Punica granatum</name>
    <name type="common">Pomegranate</name>
    <dbReference type="NCBI Taxonomy" id="22663"/>
    <lineage>
        <taxon>Eukaryota</taxon>
        <taxon>Viridiplantae</taxon>
        <taxon>Streptophyta</taxon>
        <taxon>Embryophyta</taxon>
        <taxon>Tracheophyta</taxon>
        <taxon>Spermatophyta</taxon>
        <taxon>Magnoliopsida</taxon>
        <taxon>eudicotyledons</taxon>
        <taxon>Gunneridae</taxon>
        <taxon>Pentapetalae</taxon>
        <taxon>rosids</taxon>
        <taxon>malvids</taxon>
        <taxon>Myrtales</taxon>
        <taxon>Lythraceae</taxon>
        <taxon>Punica</taxon>
    </lineage>
</organism>